<sequence length="134" mass="14709">MNVCHMQAARRAISFAPTRTSAFVRPITCSAIHRQASAPTPSSSTQPADASSNVNVGPKTPSSVPEGTVLKGINILKDGKDPVAKADKEYPDWLWSLLEPKKIDFAEEEKLSITYLRKMTKEKIKANSLAKRSR</sequence>
<protein>
    <recommendedName>
        <fullName evidence="7">Large ribosomal subunit protein mL54</fullName>
    </recommendedName>
</protein>
<dbReference type="Proteomes" id="UP000318582">
    <property type="component" value="Unassembled WGS sequence"/>
</dbReference>
<dbReference type="EMBL" id="QEAQ01000019">
    <property type="protein sequence ID" value="TPX59996.1"/>
    <property type="molecule type" value="Genomic_DNA"/>
</dbReference>
<dbReference type="PANTHER" id="PTHR28595">
    <property type="entry name" value="39S RIBOSOMAL PROTEIN L54, MITOCHONDRIAL"/>
    <property type="match status" value="1"/>
</dbReference>
<keyword evidence="3" id="KW-0689">Ribosomal protein</keyword>
<reference evidence="9 10" key="1">
    <citation type="journal article" date="2019" name="Sci. Rep.">
        <title>Comparative genomics of chytrid fungi reveal insights into the obligate biotrophic and pathogenic lifestyle of Synchytrium endobioticum.</title>
        <authorList>
            <person name="van de Vossenberg B.T.L.H."/>
            <person name="Warris S."/>
            <person name="Nguyen H.D.T."/>
            <person name="van Gent-Pelzer M.P.E."/>
            <person name="Joly D.L."/>
            <person name="van de Geest H.C."/>
            <person name="Bonants P.J.M."/>
            <person name="Smith D.S."/>
            <person name="Levesque C.A."/>
            <person name="van der Lee T.A.J."/>
        </authorList>
    </citation>
    <scope>NUCLEOTIDE SEQUENCE [LARGE SCALE GENOMIC DNA]</scope>
    <source>
        <strain evidence="9 10">CBS 809.83</strain>
    </source>
</reference>
<keyword evidence="2" id="KW-0809">Transit peptide</keyword>
<dbReference type="GO" id="GO:0005762">
    <property type="term" value="C:mitochondrial large ribosomal subunit"/>
    <property type="evidence" value="ECO:0007669"/>
    <property type="project" value="TreeGrafter"/>
</dbReference>
<keyword evidence="4" id="KW-0496">Mitochondrion</keyword>
<evidence type="ECO:0000256" key="3">
    <source>
        <dbReference type="ARBA" id="ARBA00022980"/>
    </source>
</evidence>
<dbReference type="AlphaFoldDB" id="A0A507E848"/>
<organism evidence="9 10">
    <name type="scientific">Powellomyces hirtus</name>
    <dbReference type="NCBI Taxonomy" id="109895"/>
    <lineage>
        <taxon>Eukaryota</taxon>
        <taxon>Fungi</taxon>
        <taxon>Fungi incertae sedis</taxon>
        <taxon>Chytridiomycota</taxon>
        <taxon>Chytridiomycota incertae sedis</taxon>
        <taxon>Chytridiomycetes</taxon>
        <taxon>Spizellomycetales</taxon>
        <taxon>Powellomycetaceae</taxon>
        <taxon>Powellomyces</taxon>
    </lineage>
</organism>
<feature type="compositionally biased region" description="Low complexity" evidence="8">
    <location>
        <begin position="35"/>
        <end position="52"/>
    </location>
</feature>
<evidence type="ECO:0000313" key="10">
    <source>
        <dbReference type="Proteomes" id="UP000318582"/>
    </source>
</evidence>
<evidence type="ECO:0000256" key="7">
    <source>
        <dbReference type="ARBA" id="ARBA00035179"/>
    </source>
</evidence>
<evidence type="ECO:0000256" key="2">
    <source>
        <dbReference type="ARBA" id="ARBA00022946"/>
    </source>
</evidence>
<evidence type="ECO:0000256" key="5">
    <source>
        <dbReference type="ARBA" id="ARBA00023274"/>
    </source>
</evidence>
<keyword evidence="5" id="KW-0687">Ribonucleoprotein</keyword>
<proteinExistence type="inferred from homology"/>
<comment type="subcellular location">
    <subcellularLocation>
        <location evidence="1">Mitochondrion</location>
    </subcellularLocation>
</comment>
<dbReference type="STRING" id="109895.A0A507E848"/>
<dbReference type="InterPro" id="IPR013870">
    <property type="entry name" value="Ribosomal_mL54"/>
</dbReference>
<dbReference type="PANTHER" id="PTHR28595:SF1">
    <property type="entry name" value="LARGE RIBOSOMAL SUBUNIT PROTEIN ML54"/>
    <property type="match status" value="1"/>
</dbReference>
<comment type="similarity">
    <text evidence="6">Belongs to the mitochondrion-specific ribosomal protein mL54 family.</text>
</comment>
<feature type="region of interest" description="Disordered" evidence="8">
    <location>
        <begin position="34"/>
        <end position="67"/>
    </location>
</feature>
<evidence type="ECO:0000256" key="1">
    <source>
        <dbReference type="ARBA" id="ARBA00004173"/>
    </source>
</evidence>
<evidence type="ECO:0000313" key="9">
    <source>
        <dbReference type="EMBL" id="TPX59996.1"/>
    </source>
</evidence>
<dbReference type="Pfam" id="PF08561">
    <property type="entry name" value="Ribosomal_L37"/>
    <property type="match status" value="1"/>
</dbReference>
<accession>A0A507E848</accession>
<keyword evidence="10" id="KW-1185">Reference proteome</keyword>
<evidence type="ECO:0000256" key="4">
    <source>
        <dbReference type="ARBA" id="ARBA00023128"/>
    </source>
</evidence>
<comment type="caution">
    <text evidence="9">The sequence shown here is derived from an EMBL/GenBank/DDBJ whole genome shotgun (WGS) entry which is preliminary data.</text>
</comment>
<evidence type="ECO:0000256" key="6">
    <source>
        <dbReference type="ARBA" id="ARBA00033752"/>
    </source>
</evidence>
<evidence type="ECO:0000256" key="8">
    <source>
        <dbReference type="SAM" id="MobiDB-lite"/>
    </source>
</evidence>
<name>A0A507E848_9FUNG</name>
<gene>
    <name evidence="9" type="ORF">PhCBS80983_g02053</name>
</gene>
<dbReference type="GO" id="GO:0003735">
    <property type="term" value="F:structural constituent of ribosome"/>
    <property type="evidence" value="ECO:0007669"/>
    <property type="project" value="TreeGrafter"/>
</dbReference>